<sequence length="101" mass="10185">MAVEKQLETSKLQALGMIETYGLTASIEAADAMLKAADVELVGSEKIGAGLVTVMVQGDVGAVKAATEAGAEAASRVGECVSVHVIPRPHGSVGVVLPQAK</sequence>
<evidence type="ECO:0000313" key="6">
    <source>
        <dbReference type="Proteomes" id="UP000005384"/>
    </source>
</evidence>
<proteinExistence type="inferred from homology"/>
<comment type="subcellular location">
    <subcellularLocation>
        <location evidence="1">Bacterial microcompartment</location>
    </subcellularLocation>
</comment>
<dbReference type="InterPro" id="IPR050575">
    <property type="entry name" value="BMC_shell"/>
</dbReference>
<organism evidence="5 6">
    <name type="scientific">Hungatella hathewayi WAL-18680</name>
    <dbReference type="NCBI Taxonomy" id="742737"/>
    <lineage>
        <taxon>Bacteria</taxon>
        <taxon>Bacillati</taxon>
        <taxon>Bacillota</taxon>
        <taxon>Clostridia</taxon>
        <taxon>Lachnospirales</taxon>
        <taxon>Lachnospiraceae</taxon>
        <taxon>Hungatella</taxon>
    </lineage>
</organism>
<feature type="domain" description="BMC" evidence="4">
    <location>
        <begin position="14"/>
        <end position="98"/>
    </location>
</feature>
<dbReference type="SMART" id="SM00877">
    <property type="entry name" value="BMC"/>
    <property type="match status" value="1"/>
</dbReference>
<dbReference type="Gene3D" id="3.30.70.1710">
    <property type="match status" value="1"/>
</dbReference>
<dbReference type="RefSeq" id="WP_006780034.1">
    <property type="nucleotide sequence ID" value="NZ_CP040506.1"/>
</dbReference>
<dbReference type="OrthoDB" id="9812608at2"/>
<dbReference type="AlphaFoldDB" id="G5IEX7"/>
<evidence type="ECO:0000313" key="5">
    <source>
        <dbReference type="EMBL" id="EHI59987.1"/>
    </source>
</evidence>
<evidence type="ECO:0000256" key="3">
    <source>
        <dbReference type="PROSITE-ProRule" id="PRU01278"/>
    </source>
</evidence>
<dbReference type="Proteomes" id="UP000005384">
    <property type="component" value="Unassembled WGS sequence"/>
</dbReference>
<dbReference type="InterPro" id="IPR000249">
    <property type="entry name" value="BMC_dom"/>
</dbReference>
<dbReference type="GO" id="GO:0031469">
    <property type="term" value="C:bacterial microcompartment"/>
    <property type="evidence" value="ECO:0007669"/>
    <property type="project" value="UniProtKB-SubCell"/>
</dbReference>
<comment type="similarity">
    <text evidence="3">Belongs to the bacterial microcompartments protein family.</text>
</comment>
<dbReference type="Pfam" id="PF00936">
    <property type="entry name" value="BMC"/>
    <property type="match status" value="1"/>
</dbReference>
<protein>
    <recommendedName>
        <fullName evidence="4">BMC domain-containing protein</fullName>
    </recommendedName>
</protein>
<reference evidence="5 6" key="1">
    <citation type="submission" date="2011-08" db="EMBL/GenBank/DDBJ databases">
        <title>The Genome Sequence of Clostridium hathewayi WAL-18680.</title>
        <authorList>
            <consortium name="The Broad Institute Genome Sequencing Platform"/>
            <person name="Earl A."/>
            <person name="Ward D."/>
            <person name="Feldgarden M."/>
            <person name="Gevers D."/>
            <person name="Finegold S.M."/>
            <person name="Summanen P.H."/>
            <person name="Molitoris D.R."/>
            <person name="Song M."/>
            <person name="Daigneault M."/>
            <person name="Allen-Vercoe E."/>
            <person name="Young S.K."/>
            <person name="Zeng Q."/>
            <person name="Gargeya S."/>
            <person name="Fitzgerald M."/>
            <person name="Haas B."/>
            <person name="Abouelleil A."/>
            <person name="Alvarado L."/>
            <person name="Arachchi H.M."/>
            <person name="Berlin A."/>
            <person name="Brown A."/>
            <person name="Chapman S.B."/>
            <person name="Chen Z."/>
            <person name="Dunbar C."/>
            <person name="Freedman E."/>
            <person name="Gearin G."/>
            <person name="Gellesch M."/>
            <person name="Goldberg J."/>
            <person name="Griggs A."/>
            <person name="Gujja S."/>
            <person name="Heiman D."/>
            <person name="Howarth C."/>
            <person name="Larson L."/>
            <person name="Lui A."/>
            <person name="MacDonald P.J.P."/>
            <person name="Montmayeur A."/>
            <person name="Murphy C."/>
            <person name="Neiman D."/>
            <person name="Pearson M."/>
            <person name="Priest M."/>
            <person name="Roberts A."/>
            <person name="Saif S."/>
            <person name="Shea T."/>
            <person name="Shenoy N."/>
            <person name="Sisk P."/>
            <person name="Stolte C."/>
            <person name="Sykes S."/>
            <person name="Wortman J."/>
            <person name="Nusbaum C."/>
            <person name="Birren B."/>
        </authorList>
    </citation>
    <scope>NUCLEOTIDE SEQUENCE [LARGE SCALE GENOMIC DNA]</scope>
    <source>
        <strain evidence="5 6">WAL-18680</strain>
    </source>
</reference>
<keyword evidence="2" id="KW-1283">Bacterial microcompartment</keyword>
<accession>G5IEX7</accession>
<dbReference type="EMBL" id="ADLN01000040">
    <property type="protein sequence ID" value="EHI59987.1"/>
    <property type="molecule type" value="Genomic_DNA"/>
</dbReference>
<keyword evidence="6" id="KW-1185">Reference proteome</keyword>
<evidence type="ECO:0000256" key="2">
    <source>
        <dbReference type="ARBA" id="ARBA00024446"/>
    </source>
</evidence>
<dbReference type="HOGENOM" id="CLU_064903_5_3_9"/>
<dbReference type="PANTHER" id="PTHR33941:SF11">
    <property type="entry name" value="BACTERIAL MICROCOMPARTMENT SHELL PROTEIN PDUJ"/>
    <property type="match status" value="1"/>
</dbReference>
<dbReference type="InterPro" id="IPR037233">
    <property type="entry name" value="CcmK-like_sf"/>
</dbReference>
<dbReference type="PANTHER" id="PTHR33941">
    <property type="entry name" value="PROPANEDIOL UTILIZATION PROTEIN PDUA"/>
    <property type="match status" value="1"/>
</dbReference>
<dbReference type="CDD" id="cd07045">
    <property type="entry name" value="BMC_CcmK_like"/>
    <property type="match status" value="1"/>
</dbReference>
<name>G5IEX7_9FIRM</name>
<dbReference type="PATRIC" id="fig|742737.3.peg.2075"/>
<evidence type="ECO:0000259" key="4">
    <source>
        <dbReference type="PROSITE" id="PS51930"/>
    </source>
</evidence>
<dbReference type="InterPro" id="IPR044872">
    <property type="entry name" value="CcmK/CsoS1_BMC"/>
</dbReference>
<dbReference type="PROSITE" id="PS51930">
    <property type="entry name" value="BMC_2"/>
    <property type="match status" value="1"/>
</dbReference>
<gene>
    <name evidence="5" type="ORF">HMPREF9473_02054</name>
</gene>
<dbReference type="SUPFAM" id="SSF143414">
    <property type="entry name" value="CcmK-like"/>
    <property type="match status" value="1"/>
</dbReference>
<comment type="caution">
    <text evidence="5">The sequence shown here is derived from an EMBL/GenBank/DDBJ whole genome shotgun (WGS) entry which is preliminary data.</text>
</comment>
<evidence type="ECO:0000256" key="1">
    <source>
        <dbReference type="ARBA" id="ARBA00024322"/>
    </source>
</evidence>